<dbReference type="Gene3D" id="3.10.129.10">
    <property type="entry name" value="Hotdog Thioesterase"/>
    <property type="match status" value="1"/>
</dbReference>
<evidence type="ECO:0008006" key="3">
    <source>
        <dbReference type="Google" id="ProtNLM"/>
    </source>
</evidence>
<dbReference type="STRING" id="1384054.N790_10255"/>
<dbReference type="EMBL" id="AVCH01000185">
    <property type="protein sequence ID" value="KFN45208.1"/>
    <property type="molecule type" value="Genomic_DNA"/>
</dbReference>
<dbReference type="GO" id="GO:0047617">
    <property type="term" value="F:fatty acyl-CoA hydrolase activity"/>
    <property type="evidence" value="ECO:0007669"/>
    <property type="project" value="TreeGrafter"/>
</dbReference>
<comment type="caution">
    <text evidence="1">The sequence shown here is derived from an EMBL/GenBank/DDBJ whole genome shotgun (WGS) entry which is preliminary data.</text>
</comment>
<reference evidence="1 2" key="1">
    <citation type="submission" date="2013-09" db="EMBL/GenBank/DDBJ databases">
        <title>Genome sequencing of Arenimonas malthae.</title>
        <authorList>
            <person name="Chen F."/>
            <person name="Wang G."/>
        </authorList>
    </citation>
    <scope>NUCLEOTIDE SEQUENCE [LARGE SCALE GENOMIC DNA]</scope>
    <source>
        <strain evidence="1 2">CC-JY-1</strain>
    </source>
</reference>
<protein>
    <recommendedName>
        <fullName evidence="3">Thioesterase domain-containing protein</fullName>
    </recommendedName>
</protein>
<accession>A0A091AY00</accession>
<dbReference type="PANTHER" id="PTHR31793">
    <property type="entry name" value="4-HYDROXYBENZOYL-COA THIOESTERASE FAMILY MEMBER"/>
    <property type="match status" value="1"/>
</dbReference>
<evidence type="ECO:0000313" key="1">
    <source>
        <dbReference type="EMBL" id="KFN45208.1"/>
    </source>
</evidence>
<dbReference type="PANTHER" id="PTHR31793:SF24">
    <property type="entry name" value="LONG-CHAIN ACYL-COA THIOESTERASE FADM"/>
    <property type="match status" value="1"/>
</dbReference>
<dbReference type="Proteomes" id="UP000029392">
    <property type="component" value="Unassembled WGS sequence"/>
</dbReference>
<sequence length="131" mass="14710">MTRVVFETVLEVRWRDLDAFNHVNNASYLGYIEEARVRWFKSLSHDWAGETAAPIMAAVAVNYRRPINWPETVRVELFAERIGGKSLTLGHRILAAGDEATLYCDGHTVLVWVDRGGQSVPLPENVRAACA</sequence>
<dbReference type="Pfam" id="PF13279">
    <property type="entry name" value="4HBT_2"/>
    <property type="match status" value="1"/>
</dbReference>
<dbReference type="CDD" id="cd00586">
    <property type="entry name" value="4HBT"/>
    <property type="match status" value="1"/>
</dbReference>
<proteinExistence type="predicted"/>
<organism evidence="1 2">
    <name type="scientific">Arenimonas malthae CC-JY-1</name>
    <dbReference type="NCBI Taxonomy" id="1384054"/>
    <lineage>
        <taxon>Bacteria</taxon>
        <taxon>Pseudomonadati</taxon>
        <taxon>Pseudomonadota</taxon>
        <taxon>Gammaproteobacteria</taxon>
        <taxon>Lysobacterales</taxon>
        <taxon>Lysobacteraceae</taxon>
        <taxon>Arenimonas</taxon>
    </lineage>
</organism>
<dbReference type="RefSeq" id="WP_043804439.1">
    <property type="nucleotide sequence ID" value="NZ_AVCH01000185.1"/>
</dbReference>
<dbReference type="OrthoDB" id="9799036at2"/>
<keyword evidence="2" id="KW-1185">Reference proteome</keyword>
<dbReference type="PATRIC" id="fig|1384054.3.peg.2209"/>
<dbReference type="AlphaFoldDB" id="A0A091AY00"/>
<gene>
    <name evidence="1" type="ORF">N790_10255</name>
</gene>
<dbReference type="InterPro" id="IPR050563">
    <property type="entry name" value="4-hydroxybenzoyl-CoA_TE"/>
</dbReference>
<dbReference type="InterPro" id="IPR029069">
    <property type="entry name" value="HotDog_dom_sf"/>
</dbReference>
<dbReference type="SUPFAM" id="SSF54637">
    <property type="entry name" value="Thioesterase/thiol ester dehydrase-isomerase"/>
    <property type="match status" value="1"/>
</dbReference>
<evidence type="ECO:0000313" key="2">
    <source>
        <dbReference type="Proteomes" id="UP000029392"/>
    </source>
</evidence>
<name>A0A091AY00_9GAMM</name>
<dbReference type="eggNOG" id="COG0824">
    <property type="taxonomic scope" value="Bacteria"/>
</dbReference>